<evidence type="ECO:0000259" key="2">
    <source>
        <dbReference type="Pfam" id="PF24781"/>
    </source>
</evidence>
<accession>A0ABR1AVK3</accession>
<proteinExistence type="predicted"/>
<name>A0ABR1AVK3_POLSC</name>
<sequence length="495" mass="57018">MCKNFTPPYKSDCASINRSRCEINKKILSFFTEVKRLVIEKKCNLETFKLDILNINKLNLVHLEILWYLEEYSLISLSEIIQHYEDMKNDELIKHISEQVIAIISAHTPSDSVIKTKMTKCYLKTILSNKNNLESLNVKYSIQQNILQFIVTCFTDYYASEAQDMFPLFNKVKPEDLVLILNEAEVEVSVLNLLYDKIIGALLEGSPQTVKNIFKAQENLESKLKEGRVYQFLTTISKHCEVNRLINVLKIKLYDSSKTINWNNALSLIVFLGTNYPEGWKMLKSLCEDILKEAFLKLEVKLLASAFVIARQGCSEKPKNAFQSYTQWFSSTFSSKSRTSISSRKTCLFFIDMLTDLVTVDSVKYLKVHINKTPYVPADCTPILDEYVNIVKNQLIDMNASTELGICENTTEKSTAAFDVETVVKHFQTTNTVLNSVFQAAMFNRNYYEKKFIVELLSKFDGKNSARHKLIQKLNTFGKIPKSAFNKYKKLMEKK</sequence>
<evidence type="ECO:0000313" key="4">
    <source>
        <dbReference type="Proteomes" id="UP001359485"/>
    </source>
</evidence>
<dbReference type="EMBL" id="JAWJWF010000045">
    <property type="protein sequence ID" value="KAK6627946.1"/>
    <property type="molecule type" value="Genomic_DNA"/>
</dbReference>
<comment type="caution">
    <text evidence="3">The sequence shown here is derived from an EMBL/GenBank/DDBJ whole genome shotgun (WGS) entry which is preliminary data.</text>
</comment>
<organism evidence="3 4">
    <name type="scientific">Polyplax serrata</name>
    <name type="common">Common mouse louse</name>
    <dbReference type="NCBI Taxonomy" id="468196"/>
    <lineage>
        <taxon>Eukaryota</taxon>
        <taxon>Metazoa</taxon>
        <taxon>Ecdysozoa</taxon>
        <taxon>Arthropoda</taxon>
        <taxon>Hexapoda</taxon>
        <taxon>Insecta</taxon>
        <taxon>Pterygota</taxon>
        <taxon>Neoptera</taxon>
        <taxon>Paraneoptera</taxon>
        <taxon>Psocodea</taxon>
        <taxon>Troctomorpha</taxon>
        <taxon>Phthiraptera</taxon>
        <taxon>Anoplura</taxon>
        <taxon>Polyplacidae</taxon>
        <taxon>Polyplax</taxon>
    </lineage>
</organism>
<dbReference type="Pfam" id="PF24781">
    <property type="entry name" value="FANCA_helical"/>
    <property type="match status" value="1"/>
</dbReference>
<dbReference type="InterPro" id="IPR003516">
    <property type="entry name" value="FANCA"/>
</dbReference>
<feature type="domain" description="Fanconi anaemia group A protein helical" evidence="2">
    <location>
        <begin position="414"/>
        <end position="490"/>
    </location>
</feature>
<keyword evidence="4" id="KW-1185">Reference proteome</keyword>
<dbReference type="PANTHER" id="PTHR12047">
    <property type="entry name" value="FANCONI ANEMIA GROUP A PROTEIN"/>
    <property type="match status" value="1"/>
</dbReference>
<evidence type="ECO:0000259" key="1">
    <source>
        <dbReference type="Pfam" id="PF15865"/>
    </source>
</evidence>
<evidence type="ECO:0000313" key="3">
    <source>
        <dbReference type="EMBL" id="KAK6627946.1"/>
    </source>
</evidence>
<dbReference type="InterPro" id="IPR055386">
    <property type="entry name" value="FANCA_helical"/>
</dbReference>
<dbReference type="Pfam" id="PF15865">
    <property type="entry name" value="Fanconi_A_N"/>
    <property type="match status" value="1"/>
</dbReference>
<protein>
    <submittedName>
        <fullName evidence="3">Uncharacterized protein</fullName>
    </submittedName>
</protein>
<dbReference type="PANTHER" id="PTHR12047:SF2">
    <property type="entry name" value="FANCONI ANEMIA GROUP A PROTEIN"/>
    <property type="match status" value="1"/>
</dbReference>
<feature type="domain" description="Fanconi anaemia group A protein N-terminal" evidence="1">
    <location>
        <begin position="57"/>
        <end position="399"/>
    </location>
</feature>
<dbReference type="Proteomes" id="UP001359485">
    <property type="component" value="Unassembled WGS sequence"/>
</dbReference>
<reference evidence="3 4" key="1">
    <citation type="submission" date="2023-09" db="EMBL/GenBank/DDBJ databases">
        <title>Genomes of two closely related lineages of the louse Polyplax serrata with different host specificities.</title>
        <authorList>
            <person name="Martinu J."/>
            <person name="Tarabai H."/>
            <person name="Stefka J."/>
            <person name="Hypsa V."/>
        </authorList>
    </citation>
    <scope>NUCLEOTIDE SEQUENCE [LARGE SCALE GENOMIC DNA]</scope>
    <source>
        <strain evidence="3">98ZLc_SE</strain>
    </source>
</reference>
<dbReference type="InterPro" id="IPR031729">
    <property type="entry name" value="Fanconi_A_N"/>
</dbReference>
<gene>
    <name evidence="3" type="ORF">RUM44_010428</name>
</gene>